<evidence type="ECO:0000256" key="1">
    <source>
        <dbReference type="SAM" id="MobiDB-lite"/>
    </source>
</evidence>
<organism evidence="2 3">
    <name type="scientific">Schizothecium vesticola</name>
    <dbReference type="NCBI Taxonomy" id="314040"/>
    <lineage>
        <taxon>Eukaryota</taxon>
        <taxon>Fungi</taxon>
        <taxon>Dikarya</taxon>
        <taxon>Ascomycota</taxon>
        <taxon>Pezizomycotina</taxon>
        <taxon>Sordariomycetes</taxon>
        <taxon>Sordariomycetidae</taxon>
        <taxon>Sordariales</taxon>
        <taxon>Schizotheciaceae</taxon>
        <taxon>Schizothecium</taxon>
    </lineage>
</organism>
<keyword evidence="3" id="KW-1185">Reference proteome</keyword>
<gene>
    <name evidence="2" type="ORF">B0T18DRAFT_400209</name>
</gene>
<feature type="region of interest" description="Disordered" evidence="1">
    <location>
        <begin position="75"/>
        <end position="130"/>
    </location>
</feature>
<protein>
    <submittedName>
        <fullName evidence="2">Uncharacterized protein</fullName>
    </submittedName>
</protein>
<feature type="compositionally biased region" description="Basic and acidic residues" evidence="1">
    <location>
        <begin position="75"/>
        <end position="87"/>
    </location>
</feature>
<name>A0AA40FBR5_9PEZI</name>
<dbReference type="EMBL" id="JAUKUD010000001">
    <property type="protein sequence ID" value="KAK0754878.1"/>
    <property type="molecule type" value="Genomic_DNA"/>
</dbReference>
<dbReference type="Proteomes" id="UP001172155">
    <property type="component" value="Unassembled WGS sequence"/>
</dbReference>
<reference evidence="2" key="1">
    <citation type="submission" date="2023-06" db="EMBL/GenBank/DDBJ databases">
        <title>Genome-scale phylogeny and comparative genomics of the fungal order Sordariales.</title>
        <authorList>
            <consortium name="Lawrence Berkeley National Laboratory"/>
            <person name="Hensen N."/>
            <person name="Bonometti L."/>
            <person name="Westerberg I."/>
            <person name="Brannstrom I.O."/>
            <person name="Guillou S."/>
            <person name="Cros-Aarteil S."/>
            <person name="Calhoun S."/>
            <person name="Haridas S."/>
            <person name="Kuo A."/>
            <person name="Mondo S."/>
            <person name="Pangilinan J."/>
            <person name="Riley R."/>
            <person name="LaButti K."/>
            <person name="Andreopoulos B."/>
            <person name="Lipzen A."/>
            <person name="Chen C."/>
            <person name="Yanf M."/>
            <person name="Daum C."/>
            <person name="Ng V."/>
            <person name="Clum A."/>
            <person name="Steindorff A."/>
            <person name="Ohm R."/>
            <person name="Martin F."/>
            <person name="Silar P."/>
            <person name="Natvig D."/>
            <person name="Lalanne C."/>
            <person name="Gautier V."/>
            <person name="Ament-velasquez S.L."/>
            <person name="Kruys A."/>
            <person name="Hutchinson M.I."/>
            <person name="Powell A.J."/>
            <person name="Barry K."/>
            <person name="Miller A.N."/>
            <person name="Grigoriev I.V."/>
            <person name="Debuchy R."/>
            <person name="Gladieux P."/>
            <person name="Thoren M.H."/>
            <person name="Johannesson H."/>
        </authorList>
    </citation>
    <scope>NUCLEOTIDE SEQUENCE</scope>
    <source>
        <strain evidence="2">SMH3187-1</strain>
    </source>
</reference>
<sequence length="208" mass="23160">MNEILTHVHSGCGEGTKLREAVGGGPHLKVILWLWSLRQTQVSGHDLAQHTNMRDLVPGPPGLQQFLPRRQDQLRADWHGVPDESRRSAKRYKRSNGSPFFRVASRRRQKTSSEQEGVKFQTKIPSAHPPPFLQKRVGTLSSIHECVSGMPCSPHFLGNLHLPRRVGVRGCGDLKIETTNTQPCSEGITLRASLVCLPTSFAAPSWHQ</sequence>
<evidence type="ECO:0000313" key="2">
    <source>
        <dbReference type="EMBL" id="KAK0754878.1"/>
    </source>
</evidence>
<comment type="caution">
    <text evidence="2">The sequence shown here is derived from an EMBL/GenBank/DDBJ whole genome shotgun (WGS) entry which is preliminary data.</text>
</comment>
<dbReference type="AlphaFoldDB" id="A0AA40FBR5"/>
<proteinExistence type="predicted"/>
<accession>A0AA40FBR5</accession>
<evidence type="ECO:0000313" key="3">
    <source>
        <dbReference type="Proteomes" id="UP001172155"/>
    </source>
</evidence>